<dbReference type="Proteomes" id="UP000316628">
    <property type="component" value="Unassembled WGS sequence"/>
</dbReference>
<reference evidence="2 3" key="1">
    <citation type="submission" date="2019-06" db="EMBL/GenBank/DDBJ databases">
        <title>Sequencing the genomes of 1000 actinobacteria strains.</title>
        <authorList>
            <person name="Klenk H.-P."/>
        </authorList>
    </citation>
    <scope>NUCLEOTIDE SEQUENCE [LARGE SCALE GENOMIC DNA]</scope>
    <source>
        <strain evidence="2 3">DSM 45456</strain>
    </source>
</reference>
<dbReference type="EMBL" id="VFPP01000001">
    <property type="protein sequence ID" value="TQM79716.1"/>
    <property type="molecule type" value="Genomic_DNA"/>
</dbReference>
<feature type="region of interest" description="Disordered" evidence="1">
    <location>
        <begin position="1"/>
        <end position="30"/>
    </location>
</feature>
<name>A0A543JA76_9PSEU</name>
<dbReference type="AlphaFoldDB" id="A0A543JA76"/>
<accession>A0A543JA76</accession>
<keyword evidence="3" id="KW-1185">Reference proteome</keyword>
<evidence type="ECO:0000256" key="1">
    <source>
        <dbReference type="SAM" id="MobiDB-lite"/>
    </source>
</evidence>
<sequence length="67" mass="7025">MLRAGAGHVGLGGVTGRPGERRSATGGDHAVHPYVATKLAYQCSSAGIRSSPTRFDEEQDHGHLNLL</sequence>
<feature type="region of interest" description="Disordered" evidence="1">
    <location>
        <begin position="48"/>
        <end position="67"/>
    </location>
</feature>
<proteinExistence type="predicted"/>
<evidence type="ECO:0000313" key="2">
    <source>
        <dbReference type="EMBL" id="TQM79716.1"/>
    </source>
</evidence>
<feature type="compositionally biased region" description="Basic and acidic residues" evidence="1">
    <location>
        <begin position="54"/>
        <end position="67"/>
    </location>
</feature>
<organism evidence="2 3">
    <name type="scientific">Saccharothrix saharensis</name>
    <dbReference type="NCBI Taxonomy" id="571190"/>
    <lineage>
        <taxon>Bacteria</taxon>
        <taxon>Bacillati</taxon>
        <taxon>Actinomycetota</taxon>
        <taxon>Actinomycetes</taxon>
        <taxon>Pseudonocardiales</taxon>
        <taxon>Pseudonocardiaceae</taxon>
        <taxon>Saccharothrix</taxon>
    </lineage>
</organism>
<protein>
    <submittedName>
        <fullName evidence="2">Uncharacterized protein</fullName>
    </submittedName>
</protein>
<feature type="compositionally biased region" description="Gly residues" evidence="1">
    <location>
        <begin position="7"/>
        <end position="16"/>
    </location>
</feature>
<gene>
    <name evidence="2" type="ORF">FHX81_2026</name>
</gene>
<evidence type="ECO:0000313" key="3">
    <source>
        <dbReference type="Proteomes" id="UP000316628"/>
    </source>
</evidence>
<comment type="caution">
    <text evidence="2">The sequence shown here is derived from an EMBL/GenBank/DDBJ whole genome shotgun (WGS) entry which is preliminary data.</text>
</comment>